<dbReference type="Ensembl" id="ENSLLET00000008057.1">
    <property type="protein sequence ID" value="ENSLLEP00000007742.1"/>
    <property type="gene ID" value="ENSLLEG00000004909.1"/>
</dbReference>
<organism evidence="3 4">
    <name type="scientific">Leptobrachium leishanense</name>
    <name type="common">Leishan spiny toad</name>
    <dbReference type="NCBI Taxonomy" id="445787"/>
    <lineage>
        <taxon>Eukaryota</taxon>
        <taxon>Metazoa</taxon>
        <taxon>Chordata</taxon>
        <taxon>Craniata</taxon>
        <taxon>Vertebrata</taxon>
        <taxon>Euteleostomi</taxon>
        <taxon>Amphibia</taxon>
        <taxon>Batrachia</taxon>
        <taxon>Anura</taxon>
        <taxon>Pelobatoidea</taxon>
        <taxon>Megophryidae</taxon>
        <taxon>Leptobrachium</taxon>
    </lineage>
</organism>
<evidence type="ECO:0000313" key="4">
    <source>
        <dbReference type="Proteomes" id="UP000694569"/>
    </source>
</evidence>
<dbReference type="PRINTS" id="PR00449">
    <property type="entry name" value="RASTRNSFRMNG"/>
</dbReference>
<evidence type="ECO:0008006" key="5">
    <source>
        <dbReference type="Google" id="ProtNLM"/>
    </source>
</evidence>
<dbReference type="GeneTree" id="ENSGT00940000161665"/>
<dbReference type="InterPro" id="IPR020849">
    <property type="entry name" value="Small_GTPase_Ras-type"/>
</dbReference>
<dbReference type="SMART" id="SM00174">
    <property type="entry name" value="RHO"/>
    <property type="match status" value="1"/>
</dbReference>
<dbReference type="FunFam" id="3.40.50.300:FF:001447">
    <property type="entry name" value="Ras-related protein Rab-1B"/>
    <property type="match status" value="1"/>
</dbReference>
<dbReference type="NCBIfam" id="TIGR00231">
    <property type="entry name" value="small_GTP"/>
    <property type="match status" value="1"/>
</dbReference>
<keyword evidence="4" id="KW-1185">Reference proteome</keyword>
<proteinExistence type="predicted"/>
<dbReference type="Proteomes" id="UP000694569">
    <property type="component" value="Unplaced"/>
</dbReference>
<evidence type="ECO:0000256" key="2">
    <source>
        <dbReference type="ARBA" id="ARBA00023134"/>
    </source>
</evidence>
<accession>A0A8C5M4J4</accession>
<evidence type="ECO:0000313" key="3">
    <source>
        <dbReference type="Ensembl" id="ENSLLEP00000007742.1"/>
    </source>
</evidence>
<dbReference type="GO" id="GO:0005525">
    <property type="term" value="F:GTP binding"/>
    <property type="evidence" value="ECO:0007669"/>
    <property type="project" value="UniProtKB-KW"/>
</dbReference>
<dbReference type="SUPFAM" id="SSF52540">
    <property type="entry name" value="P-loop containing nucleoside triphosphate hydrolases"/>
    <property type="match status" value="1"/>
</dbReference>
<dbReference type="Pfam" id="PF00071">
    <property type="entry name" value="Ras"/>
    <property type="match status" value="1"/>
</dbReference>
<name>A0A8C5M4J4_9ANUR</name>
<dbReference type="OrthoDB" id="25818at2759"/>
<dbReference type="GO" id="GO:0003924">
    <property type="term" value="F:GTPase activity"/>
    <property type="evidence" value="ECO:0007669"/>
    <property type="project" value="InterPro"/>
</dbReference>
<dbReference type="InterPro" id="IPR027417">
    <property type="entry name" value="P-loop_NTPase"/>
</dbReference>
<dbReference type="GO" id="GO:0007165">
    <property type="term" value="P:signal transduction"/>
    <property type="evidence" value="ECO:0007669"/>
    <property type="project" value="InterPro"/>
</dbReference>
<keyword evidence="1" id="KW-0547">Nucleotide-binding</keyword>
<keyword evidence="2" id="KW-0342">GTP-binding</keyword>
<dbReference type="InterPro" id="IPR001806">
    <property type="entry name" value="Small_GTPase"/>
</dbReference>
<dbReference type="PROSITE" id="PS51421">
    <property type="entry name" value="RAS"/>
    <property type="match status" value="1"/>
</dbReference>
<dbReference type="SMART" id="SM00175">
    <property type="entry name" value="RAB"/>
    <property type="match status" value="1"/>
</dbReference>
<dbReference type="GO" id="GO:0016020">
    <property type="term" value="C:membrane"/>
    <property type="evidence" value="ECO:0007669"/>
    <property type="project" value="InterPro"/>
</dbReference>
<dbReference type="PROSITE" id="PS51419">
    <property type="entry name" value="RAB"/>
    <property type="match status" value="1"/>
</dbReference>
<dbReference type="InterPro" id="IPR005225">
    <property type="entry name" value="Small_GTP-bd"/>
</dbReference>
<evidence type="ECO:0000256" key="1">
    <source>
        <dbReference type="ARBA" id="ARBA00022741"/>
    </source>
</evidence>
<sequence length="184" mass="21041">MPLVKHRKVVMLGYPNVGKTSLALNFLRGEFSSRYDPTFEDNWNKRLVIGEEEFDLDIVDTAGQGEFSMIPHSYVFGIHGYIVVYSVGCDKSFIIATVLHKYLEELRGKCRMPIVLVANKCDLPEQSRTVPYEEGKKLADSWGAAFMEVSAKNPEHTKQIFVKIIHEIDRVERSFSDEKKCGFM</sequence>
<protein>
    <recommendedName>
        <fullName evidence="5">Rheb</fullName>
    </recommendedName>
</protein>
<reference evidence="3" key="2">
    <citation type="submission" date="2025-09" db="UniProtKB">
        <authorList>
            <consortium name="Ensembl"/>
        </authorList>
    </citation>
    <scope>IDENTIFICATION</scope>
</reference>
<reference evidence="3" key="1">
    <citation type="submission" date="2025-08" db="UniProtKB">
        <authorList>
            <consortium name="Ensembl"/>
        </authorList>
    </citation>
    <scope>IDENTIFICATION</scope>
</reference>
<dbReference type="SMART" id="SM00173">
    <property type="entry name" value="RAS"/>
    <property type="match status" value="1"/>
</dbReference>
<dbReference type="Gene3D" id="3.40.50.300">
    <property type="entry name" value="P-loop containing nucleotide triphosphate hydrolases"/>
    <property type="match status" value="1"/>
</dbReference>
<dbReference type="PROSITE" id="PS51420">
    <property type="entry name" value="RHO"/>
    <property type="match status" value="1"/>
</dbReference>
<dbReference type="AlphaFoldDB" id="A0A8C5M4J4"/>
<dbReference type="PANTHER" id="PTHR24070">
    <property type="entry name" value="RAS, DI-RAS, AND RHEB FAMILY MEMBERS OF SMALL GTPASE SUPERFAMILY"/>
    <property type="match status" value="1"/>
</dbReference>